<proteinExistence type="predicted"/>
<gene>
    <name evidence="1" type="ORF">SAMN05192569_10237</name>
</gene>
<evidence type="ECO:0008006" key="3">
    <source>
        <dbReference type="Google" id="ProtNLM"/>
    </source>
</evidence>
<dbReference type="EMBL" id="FOJS01000023">
    <property type="protein sequence ID" value="SFA49879.1"/>
    <property type="molecule type" value="Genomic_DNA"/>
</dbReference>
<dbReference type="Gene3D" id="3.30.70.270">
    <property type="match status" value="1"/>
</dbReference>
<dbReference type="InterPro" id="IPR036388">
    <property type="entry name" value="WH-like_DNA-bd_sf"/>
</dbReference>
<dbReference type="Gene3D" id="1.10.10.10">
    <property type="entry name" value="Winged helix-like DNA-binding domain superfamily/Winged helix DNA-binding domain"/>
    <property type="match status" value="1"/>
</dbReference>
<organism evidence="1 2">
    <name type="scientific">Parageobacillus thermantarcticus</name>
    <dbReference type="NCBI Taxonomy" id="186116"/>
    <lineage>
        <taxon>Bacteria</taxon>
        <taxon>Bacillati</taxon>
        <taxon>Bacillota</taxon>
        <taxon>Bacilli</taxon>
        <taxon>Bacillales</taxon>
        <taxon>Anoxybacillaceae</taxon>
        <taxon>Parageobacillus</taxon>
    </lineage>
</organism>
<evidence type="ECO:0000313" key="1">
    <source>
        <dbReference type="EMBL" id="SFA49879.1"/>
    </source>
</evidence>
<keyword evidence="2" id="KW-1185">Reference proteome</keyword>
<dbReference type="STRING" id="186116.SAMN05192569_10237"/>
<evidence type="ECO:0000313" key="2">
    <source>
        <dbReference type="Proteomes" id="UP000198650"/>
    </source>
</evidence>
<sequence length="533" mass="61436">MAFSDEDELDPVSELVEAMFDKLVKTRYIFGKERNQQELDHLVDEVVREFFEVEENKTYDRQEIAPSLKKLLLICSIEYFHMPSLRWQQKSFAALKKEGRAIRIRLGILGADDSLAIIQNVVNEYKELHCMPIVYWDEEEIIDLIHPYMHQVDMWLFSGQVPYSIVKEWGEIDCPMFYVPHTGASLYRTMLHIYYKQQIPIEQLSFDTYHPSEIERLLDEVGICEQVPYVKHYQGGISATALAQYHYELWKQGLTKAAVTCLRTAHLELEKLGVPVYRVLPARSAVESIVQMIIRTGEMLRFQDAQIAVQMIEVDSLFAISNETFSTDEIYKMEMKVTEKLLKYAKKIQGSLKIAGPGRYVIFTTRGALKDITDHYKIIPTIKELEDMDREIVACGIGMGRTAYEAEIYAGKAFLHAKKYGRGTWMVVFDDDTIVGPLGRSEQIRYSFDCAELQAISQKTNLSVATLSKISAILRKLGKNEINAYELATYMQILPRSARRILHELETKGLAEVVGETNSYPRGRPRKVYRIFL</sequence>
<dbReference type="Proteomes" id="UP000198650">
    <property type="component" value="Unassembled WGS sequence"/>
</dbReference>
<reference evidence="2" key="1">
    <citation type="submission" date="2016-10" db="EMBL/GenBank/DDBJ databases">
        <authorList>
            <person name="Varghese N."/>
            <person name="Submissions S."/>
        </authorList>
    </citation>
    <scope>NUCLEOTIDE SEQUENCE [LARGE SCALE GENOMIC DNA]</scope>
    <source>
        <strain evidence="2">M1</strain>
    </source>
</reference>
<dbReference type="InterPro" id="IPR043128">
    <property type="entry name" value="Rev_trsase/Diguanyl_cyclase"/>
</dbReference>
<name>A0A1I0TDQ8_9BACL</name>
<dbReference type="AlphaFoldDB" id="A0A1I0TDQ8"/>
<protein>
    <recommendedName>
        <fullName evidence="3">Transcriptional regulator</fullName>
    </recommendedName>
</protein>
<dbReference type="InterPro" id="IPR036390">
    <property type="entry name" value="WH_DNA-bd_sf"/>
</dbReference>
<dbReference type="SUPFAM" id="SSF46785">
    <property type="entry name" value="Winged helix' DNA-binding domain"/>
    <property type="match status" value="1"/>
</dbReference>
<accession>A0A1I0TDQ8</accession>